<dbReference type="AlphaFoldDB" id="I1PPE7"/>
<reference evidence="1 2" key="2">
    <citation type="submission" date="2018-04" db="EMBL/GenBank/DDBJ databases">
        <title>OglaRS2 (Oryza glaberrima Reference Sequence Version 2).</title>
        <authorList>
            <person name="Zhang J."/>
            <person name="Kudrna D."/>
            <person name="Lee S."/>
            <person name="Talag J."/>
            <person name="Rajasekar S."/>
            <person name="Wing R.A."/>
        </authorList>
    </citation>
    <scope>NUCLEOTIDE SEQUENCE [LARGE SCALE GENOMIC DNA]</scope>
    <source>
        <strain evidence="1 2">cv. IRGC 96717</strain>
    </source>
</reference>
<dbReference type="PANTHER" id="PTHR37754">
    <property type="entry name" value="CALCIUM ION-BINDING PROTEIN"/>
    <property type="match status" value="1"/>
</dbReference>
<dbReference type="STRING" id="4538.I1PPE7"/>
<dbReference type="EnsemblPlants" id="ORGLA04G0206600.1">
    <property type="protein sequence ID" value="ORGLA04G0206600.1"/>
    <property type="gene ID" value="ORGLA04G0206600"/>
</dbReference>
<dbReference type="eggNOG" id="ENOG502S42Y">
    <property type="taxonomic scope" value="Eukaryota"/>
</dbReference>
<evidence type="ECO:0000313" key="2">
    <source>
        <dbReference type="Proteomes" id="UP000007306"/>
    </source>
</evidence>
<organism evidence="1 2">
    <name type="scientific">Oryza glaberrima</name>
    <name type="common">African rice</name>
    <dbReference type="NCBI Taxonomy" id="4538"/>
    <lineage>
        <taxon>Eukaryota</taxon>
        <taxon>Viridiplantae</taxon>
        <taxon>Streptophyta</taxon>
        <taxon>Embryophyta</taxon>
        <taxon>Tracheophyta</taxon>
        <taxon>Spermatophyta</taxon>
        <taxon>Magnoliopsida</taxon>
        <taxon>Liliopsida</taxon>
        <taxon>Poales</taxon>
        <taxon>Poaceae</taxon>
        <taxon>BOP clade</taxon>
        <taxon>Oryzoideae</taxon>
        <taxon>Oryzeae</taxon>
        <taxon>Oryzinae</taxon>
        <taxon>Oryza</taxon>
    </lineage>
</organism>
<evidence type="ECO:0000313" key="1">
    <source>
        <dbReference type="EnsemblPlants" id="ORGLA04G0206600.1"/>
    </source>
</evidence>
<proteinExistence type="predicted"/>
<accession>I1PPE7</accession>
<reference evidence="1" key="1">
    <citation type="submission" date="2015-06" db="UniProtKB">
        <authorList>
            <consortium name="EnsemblPlants"/>
        </authorList>
    </citation>
    <scope>IDENTIFICATION</scope>
</reference>
<dbReference type="HOGENOM" id="CLU_1013269_0_0_1"/>
<dbReference type="Gramene" id="ORGLA04G0206600.1">
    <property type="protein sequence ID" value="ORGLA04G0206600.1"/>
    <property type="gene ID" value="ORGLA04G0206600"/>
</dbReference>
<sequence>EGGAEEEMIEVTLILRLSDCHEEKMLFSTIESIRKIGKCAIKRNIPEIEFDADGSIFFFSGIIADCCRGKERSAFPASDSGASIQNQKQISSHKYAILDVDSTLRVLEFISDEERRMMAQFFCRMWDRAQGKLYVVRICDKVFTELSNKNTQLLDISSLHVATLMVYNSINKQLAGPHKDPPCMNVVAKQMEQYKKETPEGITLEEFRRLIMEWVRKDLRLVLANKAAVAIMAAPLLAVTTKSAGRQVPRVGPAVEKVPTPLLFTVFSVGLIFLQDIRAGKQ</sequence>
<dbReference type="OMA" id="QMEQYKK"/>
<dbReference type="Proteomes" id="UP000007306">
    <property type="component" value="Chromosome 4"/>
</dbReference>
<name>I1PPE7_ORYGL</name>
<dbReference type="PANTHER" id="PTHR37754:SF4">
    <property type="entry name" value="EF-HAND DOMAIN-CONTAINING PROTEIN"/>
    <property type="match status" value="1"/>
</dbReference>
<keyword evidence="2" id="KW-1185">Reference proteome</keyword>
<protein>
    <submittedName>
        <fullName evidence="1">Uncharacterized protein</fullName>
    </submittedName>
</protein>